<dbReference type="SUPFAM" id="SSF51126">
    <property type="entry name" value="Pectin lyase-like"/>
    <property type="match status" value="1"/>
</dbReference>
<organism evidence="2 3">
    <name type="scientific">Aquimarina algicola</name>
    <dbReference type="NCBI Taxonomy" id="2589995"/>
    <lineage>
        <taxon>Bacteria</taxon>
        <taxon>Pseudomonadati</taxon>
        <taxon>Bacteroidota</taxon>
        <taxon>Flavobacteriia</taxon>
        <taxon>Flavobacteriales</taxon>
        <taxon>Flavobacteriaceae</taxon>
        <taxon>Aquimarina</taxon>
    </lineage>
</organism>
<keyword evidence="3" id="KW-1185">Reference proteome</keyword>
<feature type="signal peptide" evidence="1">
    <location>
        <begin position="1"/>
        <end position="26"/>
    </location>
</feature>
<protein>
    <submittedName>
        <fullName evidence="2">Multidrug transporter</fullName>
    </submittedName>
</protein>
<reference evidence="2 3" key="1">
    <citation type="submission" date="2019-06" db="EMBL/GenBank/DDBJ databases">
        <authorList>
            <person name="Meng X."/>
        </authorList>
    </citation>
    <scope>NUCLEOTIDE SEQUENCE [LARGE SCALE GENOMIC DNA]</scope>
    <source>
        <strain evidence="2 3">M625</strain>
    </source>
</reference>
<proteinExistence type="predicted"/>
<feature type="chain" id="PRO_5021280755" evidence="1">
    <location>
        <begin position="27"/>
        <end position="388"/>
    </location>
</feature>
<gene>
    <name evidence="2" type="ORF">FHK87_08005</name>
</gene>
<evidence type="ECO:0000313" key="2">
    <source>
        <dbReference type="EMBL" id="TPN87516.1"/>
    </source>
</evidence>
<dbReference type="Proteomes" id="UP000315540">
    <property type="component" value="Unassembled WGS sequence"/>
</dbReference>
<dbReference type="OrthoDB" id="1521716at2"/>
<sequence>MKANIFILKIVAIAMLFVGCASDDTADVNINLNGDGGSNVNPEDLVIGGTLTEDLTLVTGTEYLLNSALIVPEGFTLTVEPGVVVRAATGSDVYIAILQGATINAEGTSSNPIVFTSATATPNPGDWGGLIILGKAPINSVVGGDATSTSEIGGLPYGGSIADDNSGILRYVRIEFSGGAADAASENNGFSFYAVGNGTTIEYIQAFEGADDGVEFFGGTVDASFISVIGAQDDSVDWTEGYTGTLTNVYIEHRQSHDKGIEGDGFNTDIGNNSNPVFWSAPTVTNLTINGRGSSNENEAIRLRAGTRAVFNNVFLKGFAEGFDLDDTETGNGVVAAETSVTDITFDDITLNLKNDTGATFTEADVITGVGNGTGADYGSWNSGWTRN</sequence>
<name>A0A504J9C1_9FLAO</name>
<dbReference type="InterPro" id="IPR011050">
    <property type="entry name" value="Pectin_lyase_fold/virulence"/>
</dbReference>
<evidence type="ECO:0000256" key="1">
    <source>
        <dbReference type="SAM" id="SignalP"/>
    </source>
</evidence>
<keyword evidence="1" id="KW-0732">Signal</keyword>
<comment type="caution">
    <text evidence="2">The sequence shown here is derived from an EMBL/GenBank/DDBJ whole genome shotgun (WGS) entry which is preliminary data.</text>
</comment>
<dbReference type="EMBL" id="VFWZ01000002">
    <property type="protein sequence ID" value="TPN87516.1"/>
    <property type="molecule type" value="Genomic_DNA"/>
</dbReference>
<dbReference type="RefSeq" id="WP_140592158.1">
    <property type="nucleotide sequence ID" value="NZ_VFWZ01000002.1"/>
</dbReference>
<dbReference type="PROSITE" id="PS51257">
    <property type="entry name" value="PROKAR_LIPOPROTEIN"/>
    <property type="match status" value="1"/>
</dbReference>
<evidence type="ECO:0000313" key="3">
    <source>
        <dbReference type="Proteomes" id="UP000315540"/>
    </source>
</evidence>
<accession>A0A504J9C1</accession>
<dbReference type="PANTHER" id="PTHR41339:SF1">
    <property type="entry name" value="SECRETED PROTEIN"/>
    <property type="match status" value="1"/>
</dbReference>
<dbReference type="PANTHER" id="PTHR41339">
    <property type="entry name" value="LIPL48"/>
    <property type="match status" value="1"/>
</dbReference>
<dbReference type="AlphaFoldDB" id="A0A504J9C1"/>